<dbReference type="PROSITE" id="PS50878">
    <property type="entry name" value="RT_POL"/>
    <property type="match status" value="1"/>
</dbReference>
<dbReference type="PANTHER" id="PTHR31635:SF196">
    <property type="entry name" value="REVERSE TRANSCRIPTASE DOMAIN-CONTAINING PROTEIN-RELATED"/>
    <property type="match status" value="1"/>
</dbReference>
<sequence>MSTTPFDYSFICLIPKKEGVERVNDFRSISLINGIQKIISKVLINRIAAAMNELISPSQSAFLKGRNITDAYVTISEIIEWGSKKFTEGVGIKVDFEKAYDRIQWPFFFKILQWWGFDATWCAWIEQCVCNAKVAILVNGEATNWIKMKRGVRQGDPLSPFLFLLVAECLARLTSKATSNNLFKGIGPSDESITTLTQFADDTFVFSVAWKRYMRNLRLMWHLFEWASGLKINREKSELYYLGKTESKAARLVNLLDCKVGTFPTSYLGFPLSPKPPTKETWRFWSNGGGDSIQHLTYSGSRLSVPYTTKEEDLCGRETASGPSHTGGKEWCGDTTLQTAFPEVYELLDSNPMLIKDCFRRDDWNWTKILGDESIFTPGLGPDISSLKDRVSSFKIEHKLDKIGWRWCSNDLFSVKSVYRMLSDGGTRDGHTNLIWKLRIPLKVKVLCWLVLKKRLLTTDNFVKRGWTGDTACVLCRAYEEWKGGSGMRIRSNGLSELVACWWTIWKARNNLIFRNLQLDPILAVQRLKMLLSSWKDML</sequence>
<dbReference type="OrthoDB" id="694486at2759"/>
<evidence type="ECO:0000313" key="2">
    <source>
        <dbReference type="Proteomes" id="UP000515123"/>
    </source>
</evidence>
<dbReference type="SUPFAM" id="SSF56672">
    <property type="entry name" value="DNA/RNA polymerases"/>
    <property type="match status" value="1"/>
</dbReference>
<reference evidence="2" key="1">
    <citation type="journal article" date="2015" name="Nat. Genet.">
        <title>The pineapple genome and the evolution of CAM photosynthesis.</title>
        <authorList>
            <person name="Ming R."/>
            <person name="VanBuren R."/>
            <person name="Wai C.M."/>
            <person name="Tang H."/>
            <person name="Schatz M.C."/>
            <person name="Bowers J.E."/>
            <person name="Lyons E."/>
            <person name="Wang M.L."/>
            <person name="Chen J."/>
            <person name="Biggers E."/>
            <person name="Zhang J."/>
            <person name="Huang L."/>
            <person name="Zhang L."/>
            <person name="Miao W."/>
            <person name="Zhang J."/>
            <person name="Ye Z."/>
            <person name="Miao C."/>
            <person name="Lin Z."/>
            <person name="Wang H."/>
            <person name="Zhou H."/>
            <person name="Yim W.C."/>
            <person name="Priest H.D."/>
            <person name="Zheng C."/>
            <person name="Woodhouse M."/>
            <person name="Edger P.P."/>
            <person name="Guyot R."/>
            <person name="Guo H.B."/>
            <person name="Guo H."/>
            <person name="Zheng G."/>
            <person name="Singh R."/>
            <person name="Sharma A."/>
            <person name="Min X."/>
            <person name="Zheng Y."/>
            <person name="Lee H."/>
            <person name="Gurtowski J."/>
            <person name="Sedlazeck F.J."/>
            <person name="Harkess A."/>
            <person name="McKain M.R."/>
            <person name="Liao Z."/>
            <person name="Fang J."/>
            <person name="Liu J."/>
            <person name="Zhang X."/>
            <person name="Zhang Q."/>
            <person name="Hu W."/>
            <person name="Qin Y."/>
            <person name="Wang K."/>
            <person name="Chen L.Y."/>
            <person name="Shirley N."/>
            <person name="Lin Y.R."/>
            <person name="Liu L.Y."/>
            <person name="Hernandez A.G."/>
            <person name="Wright C.L."/>
            <person name="Bulone V."/>
            <person name="Tuskan G.A."/>
            <person name="Heath K."/>
            <person name="Zee F."/>
            <person name="Moore P.H."/>
            <person name="Sunkar R."/>
            <person name="Leebens-Mack J.H."/>
            <person name="Mockler T."/>
            <person name="Bennetzen J.L."/>
            <person name="Freeling M."/>
            <person name="Sankoff D."/>
            <person name="Paterson A.H."/>
            <person name="Zhu X."/>
            <person name="Yang X."/>
            <person name="Smith J.A."/>
            <person name="Cushman J.C."/>
            <person name="Paull R.E."/>
            <person name="Yu Q."/>
        </authorList>
    </citation>
    <scope>NUCLEOTIDE SEQUENCE [LARGE SCALE GENOMIC DNA]</scope>
    <source>
        <strain evidence="2">cv. F153</strain>
    </source>
</reference>
<protein>
    <submittedName>
        <fullName evidence="3">Uncharacterized protein LOC109720350</fullName>
    </submittedName>
</protein>
<gene>
    <name evidence="3" type="primary">LOC109720350</name>
</gene>
<accession>A0A6P5GAW4</accession>
<evidence type="ECO:0000313" key="3">
    <source>
        <dbReference type="RefSeq" id="XP_020102988.1"/>
    </source>
</evidence>
<dbReference type="Pfam" id="PF00078">
    <property type="entry name" value="RVT_1"/>
    <property type="match status" value="1"/>
</dbReference>
<dbReference type="AlphaFoldDB" id="A0A6P5GAW4"/>
<dbReference type="InterPro" id="IPR026960">
    <property type="entry name" value="RVT-Znf"/>
</dbReference>
<dbReference type="InterPro" id="IPR043502">
    <property type="entry name" value="DNA/RNA_pol_sf"/>
</dbReference>
<dbReference type="Proteomes" id="UP000515123">
    <property type="component" value="Linkage group 14"/>
</dbReference>
<dbReference type="RefSeq" id="XP_020102988.1">
    <property type="nucleotide sequence ID" value="XM_020247399.1"/>
</dbReference>
<keyword evidence="2" id="KW-1185">Reference proteome</keyword>
<feature type="domain" description="Reverse transcriptase" evidence="1">
    <location>
        <begin position="1"/>
        <end position="272"/>
    </location>
</feature>
<dbReference type="PANTHER" id="PTHR31635">
    <property type="entry name" value="REVERSE TRANSCRIPTASE DOMAIN-CONTAINING PROTEIN-RELATED"/>
    <property type="match status" value="1"/>
</dbReference>
<proteinExistence type="predicted"/>
<reference evidence="3" key="2">
    <citation type="submission" date="2025-08" db="UniProtKB">
        <authorList>
            <consortium name="RefSeq"/>
        </authorList>
    </citation>
    <scope>IDENTIFICATION</scope>
    <source>
        <tissue evidence="3">Leaf</tissue>
    </source>
</reference>
<dbReference type="InterPro" id="IPR000477">
    <property type="entry name" value="RT_dom"/>
</dbReference>
<evidence type="ECO:0000259" key="1">
    <source>
        <dbReference type="PROSITE" id="PS50878"/>
    </source>
</evidence>
<dbReference type="Pfam" id="PF13966">
    <property type="entry name" value="zf-RVT"/>
    <property type="match status" value="1"/>
</dbReference>
<organism evidence="2 3">
    <name type="scientific">Ananas comosus</name>
    <name type="common">Pineapple</name>
    <name type="synonym">Ananas ananas</name>
    <dbReference type="NCBI Taxonomy" id="4615"/>
    <lineage>
        <taxon>Eukaryota</taxon>
        <taxon>Viridiplantae</taxon>
        <taxon>Streptophyta</taxon>
        <taxon>Embryophyta</taxon>
        <taxon>Tracheophyta</taxon>
        <taxon>Spermatophyta</taxon>
        <taxon>Magnoliopsida</taxon>
        <taxon>Liliopsida</taxon>
        <taxon>Poales</taxon>
        <taxon>Bromeliaceae</taxon>
        <taxon>Bromelioideae</taxon>
        <taxon>Ananas</taxon>
    </lineage>
</organism>
<name>A0A6P5GAW4_ANACO</name>
<dbReference type="CDD" id="cd01650">
    <property type="entry name" value="RT_nLTR_like"/>
    <property type="match status" value="1"/>
</dbReference>
<dbReference type="GeneID" id="109720350"/>